<evidence type="ECO:0000313" key="1">
    <source>
        <dbReference type="EMBL" id="VAW71131.1"/>
    </source>
</evidence>
<dbReference type="AlphaFoldDB" id="A0A3B0XUD1"/>
<reference evidence="1" key="1">
    <citation type="submission" date="2018-06" db="EMBL/GenBank/DDBJ databases">
        <authorList>
            <person name="Zhirakovskaya E."/>
        </authorList>
    </citation>
    <scope>NUCLEOTIDE SEQUENCE</scope>
</reference>
<organism evidence="1">
    <name type="scientific">hydrothermal vent metagenome</name>
    <dbReference type="NCBI Taxonomy" id="652676"/>
    <lineage>
        <taxon>unclassified sequences</taxon>
        <taxon>metagenomes</taxon>
        <taxon>ecological metagenomes</taxon>
    </lineage>
</organism>
<protein>
    <submittedName>
        <fullName evidence="1">Uncharacterized protein</fullName>
    </submittedName>
</protein>
<sequence>MKKTINYNPEGKWSVKNVQKRYNDLAKRYKIKNQVTPMPCTHTNKDGFTWVYNIMDSIAKNLEINDKAYTQLAIEYIADNVMGSTTGYIRETLARKLRRVDLSENQKLMLINIFLVQLKSGKILKEYKEYIRLFKLIGVKPYTVEIEACLNSKKNYIKRAAIRLMV</sequence>
<dbReference type="EMBL" id="UOFJ01000569">
    <property type="protein sequence ID" value="VAW71131.1"/>
    <property type="molecule type" value="Genomic_DNA"/>
</dbReference>
<gene>
    <name evidence="1" type="ORF">MNBD_GAMMA10-1649</name>
</gene>
<name>A0A3B0XUD1_9ZZZZ</name>
<proteinExistence type="predicted"/>
<accession>A0A3B0XUD1</accession>